<proteinExistence type="predicted"/>
<evidence type="ECO:0000313" key="2">
    <source>
        <dbReference type="EMBL" id="KAK0743006.1"/>
    </source>
</evidence>
<feature type="compositionally biased region" description="Low complexity" evidence="1">
    <location>
        <begin position="11"/>
        <end position="25"/>
    </location>
</feature>
<keyword evidence="3" id="KW-1185">Reference proteome</keyword>
<dbReference type="Proteomes" id="UP001172155">
    <property type="component" value="Unassembled WGS sequence"/>
</dbReference>
<feature type="region of interest" description="Disordered" evidence="1">
    <location>
        <begin position="43"/>
        <end position="75"/>
    </location>
</feature>
<accession>A0AA40EPC8</accession>
<organism evidence="2 3">
    <name type="scientific">Schizothecium vesticola</name>
    <dbReference type="NCBI Taxonomy" id="314040"/>
    <lineage>
        <taxon>Eukaryota</taxon>
        <taxon>Fungi</taxon>
        <taxon>Dikarya</taxon>
        <taxon>Ascomycota</taxon>
        <taxon>Pezizomycotina</taxon>
        <taxon>Sordariomycetes</taxon>
        <taxon>Sordariomycetidae</taxon>
        <taxon>Sordariales</taxon>
        <taxon>Schizotheciaceae</taxon>
        <taxon>Schizothecium</taxon>
    </lineage>
</organism>
<feature type="region of interest" description="Disordered" evidence="1">
    <location>
        <begin position="1"/>
        <end position="26"/>
    </location>
</feature>
<sequence length="201" mass="22070">MPRPAPGSTAPTSSGRSPGHSGSGPLALKLEYTTCTMTGEKHLLSRSGSIGSRARPRSLGTTGKMTHRNNSTAEHDAPSIHRCSLWQTSTPLIRVFHITAAFQCELYIHHFGIPPRRDDARDQAAPPHTHHCRDRRGRPVGWPRLLGGVVFGMLFNAVDSAACYPTHHQRSSTQRQGRLALGRFGLQSRWPRICVQLMVAA</sequence>
<name>A0AA40EPC8_9PEZI</name>
<protein>
    <submittedName>
        <fullName evidence="2">Uncharacterized protein</fullName>
    </submittedName>
</protein>
<gene>
    <name evidence="2" type="ORF">B0T18DRAFT_174089</name>
</gene>
<dbReference type="AlphaFoldDB" id="A0AA40EPC8"/>
<comment type="caution">
    <text evidence="2">The sequence shown here is derived from an EMBL/GenBank/DDBJ whole genome shotgun (WGS) entry which is preliminary data.</text>
</comment>
<evidence type="ECO:0000313" key="3">
    <source>
        <dbReference type="Proteomes" id="UP001172155"/>
    </source>
</evidence>
<feature type="compositionally biased region" description="Polar residues" evidence="1">
    <location>
        <begin position="59"/>
        <end position="72"/>
    </location>
</feature>
<evidence type="ECO:0000256" key="1">
    <source>
        <dbReference type="SAM" id="MobiDB-lite"/>
    </source>
</evidence>
<dbReference type="EMBL" id="JAUKUD010000005">
    <property type="protein sequence ID" value="KAK0743006.1"/>
    <property type="molecule type" value="Genomic_DNA"/>
</dbReference>
<reference evidence="2" key="1">
    <citation type="submission" date="2023-06" db="EMBL/GenBank/DDBJ databases">
        <title>Genome-scale phylogeny and comparative genomics of the fungal order Sordariales.</title>
        <authorList>
            <consortium name="Lawrence Berkeley National Laboratory"/>
            <person name="Hensen N."/>
            <person name="Bonometti L."/>
            <person name="Westerberg I."/>
            <person name="Brannstrom I.O."/>
            <person name="Guillou S."/>
            <person name="Cros-Aarteil S."/>
            <person name="Calhoun S."/>
            <person name="Haridas S."/>
            <person name="Kuo A."/>
            <person name="Mondo S."/>
            <person name="Pangilinan J."/>
            <person name="Riley R."/>
            <person name="LaButti K."/>
            <person name="Andreopoulos B."/>
            <person name="Lipzen A."/>
            <person name="Chen C."/>
            <person name="Yanf M."/>
            <person name="Daum C."/>
            <person name="Ng V."/>
            <person name="Clum A."/>
            <person name="Steindorff A."/>
            <person name="Ohm R."/>
            <person name="Martin F."/>
            <person name="Silar P."/>
            <person name="Natvig D."/>
            <person name="Lalanne C."/>
            <person name="Gautier V."/>
            <person name="Ament-velasquez S.L."/>
            <person name="Kruys A."/>
            <person name="Hutchinson M.I."/>
            <person name="Powell A.J."/>
            <person name="Barry K."/>
            <person name="Miller A.N."/>
            <person name="Grigoriev I.V."/>
            <person name="Debuchy R."/>
            <person name="Gladieux P."/>
            <person name="Thoren M.H."/>
            <person name="Johannesson H."/>
        </authorList>
    </citation>
    <scope>NUCLEOTIDE SEQUENCE</scope>
    <source>
        <strain evidence="2">SMH3187-1</strain>
    </source>
</reference>